<dbReference type="PANTHER" id="PTHR23323:SF24">
    <property type="entry name" value="VACUOLAR PROTEIN SORTING-ASSOCIATED PROTEIN 11 HOMOLOG"/>
    <property type="match status" value="1"/>
</dbReference>
<evidence type="ECO:0000256" key="6">
    <source>
        <dbReference type="ARBA" id="ARBA00023136"/>
    </source>
</evidence>
<evidence type="ECO:0000256" key="3">
    <source>
        <dbReference type="ARBA" id="ARBA00022723"/>
    </source>
</evidence>
<dbReference type="VEuPathDB" id="TrichDB:TRFO_19754"/>
<keyword evidence="6" id="KW-0472">Membrane</keyword>
<sequence length="617" mass="71246">MSEIQFLPQVQELLNENRFADAIELCKLKSFPYSAINDKIRELLDIANEELFEKKNPQDAINIYIDTIGVIEPSNVLCRFFSPHLTKYLTQYLVELHVRGYAKEADTRLLFNLFHHREERTTLVDFINQLQTAKEEVDAIHLKGPHQTSTFGNIFKKDDYKAKFDTASKQRFIQNFKPVAAVETLVDNDMNEPALKISQIFGVSKQIIDLMINNDYSSESEKISNYRKAANMIYSKIDDPEGRSLLLEFGPKLLRGDDETAKLVENIAFQLWNETDEHDDAAFLKLFWGCPKHCKDFLETAFQNKPTPLFVNAYIELLIPNNYFFKDQFDKSEKRSLQYIEHEVSADPIRALNCIDDPSIPIDDVNQLLFICTELEFADGVIALLRRKNRVSDITSIFIANNMTNQLVEWVRSKPELDSEDWVSILRYFAAVPGENEEFDQKRLDMVKDNEFMKFLVSKAQKARPLFSLIKELSNNPNIQFDVIMGDLNSELSMMISQLDAEEMKHKELSERLKALDDEIEKLEEKDYEFKPMYCDRCSSKLTVPYVGFFCGHNLHQTCCETQGHELYCPICSNKTMPSSIISSENMPDLVLDGNATDLLETTVKMIDGGFYSQETF</sequence>
<accession>A0A1J4KI20</accession>
<evidence type="ECO:0000256" key="5">
    <source>
        <dbReference type="ARBA" id="ARBA00022833"/>
    </source>
</evidence>
<evidence type="ECO:0000256" key="8">
    <source>
        <dbReference type="SAM" id="Coils"/>
    </source>
</evidence>
<dbReference type="GO" id="GO:0008270">
    <property type="term" value="F:zinc ion binding"/>
    <property type="evidence" value="ECO:0007669"/>
    <property type="project" value="UniProtKB-KW"/>
</dbReference>
<keyword evidence="5" id="KW-0862">Zinc</keyword>
<dbReference type="GO" id="GO:0030674">
    <property type="term" value="F:protein-macromolecule adaptor activity"/>
    <property type="evidence" value="ECO:0007669"/>
    <property type="project" value="TreeGrafter"/>
</dbReference>
<dbReference type="GO" id="GO:0007032">
    <property type="term" value="P:endosome organization"/>
    <property type="evidence" value="ECO:0007669"/>
    <property type="project" value="TreeGrafter"/>
</dbReference>
<dbReference type="RefSeq" id="XP_068363995.1">
    <property type="nucleotide sequence ID" value="XM_068500982.1"/>
</dbReference>
<keyword evidence="3" id="KW-0479">Metal-binding</keyword>
<evidence type="ECO:0000313" key="11">
    <source>
        <dbReference type="Proteomes" id="UP000179807"/>
    </source>
</evidence>
<dbReference type="GeneID" id="94835686"/>
<evidence type="ECO:0000256" key="1">
    <source>
        <dbReference type="ARBA" id="ARBA00004184"/>
    </source>
</evidence>
<dbReference type="AlphaFoldDB" id="A0A1J4KI20"/>
<gene>
    <name evidence="10" type="ORF">TRFO_19754</name>
</gene>
<dbReference type="GO" id="GO:0007033">
    <property type="term" value="P:vacuole organization"/>
    <property type="evidence" value="ECO:0007669"/>
    <property type="project" value="TreeGrafter"/>
</dbReference>
<dbReference type="InterPro" id="IPR001841">
    <property type="entry name" value="Znf_RING"/>
</dbReference>
<feature type="domain" description="RING-type" evidence="9">
    <location>
        <begin position="535"/>
        <end position="573"/>
    </location>
</feature>
<evidence type="ECO:0000313" key="10">
    <source>
        <dbReference type="EMBL" id="OHT10859.1"/>
    </source>
</evidence>
<keyword evidence="4 7" id="KW-0863">Zinc-finger</keyword>
<evidence type="ECO:0000256" key="2">
    <source>
        <dbReference type="ARBA" id="ARBA00007070"/>
    </source>
</evidence>
<organism evidence="10 11">
    <name type="scientific">Tritrichomonas foetus</name>
    <dbReference type="NCBI Taxonomy" id="1144522"/>
    <lineage>
        <taxon>Eukaryota</taxon>
        <taxon>Metamonada</taxon>
        <taxon>Parabasalia</taxon>
        <taxon>Tritrichomonadida</taxon>
        <taxon>Tritrichomonadidae</taxon>
        <taxon>Tritrichomonas</taxon>
    </lineage>
</organism>
<evidence type="ECO:0000256" key="7">
    <source>
        <dbReference type="PROSITE-ProRule" id="PRU00175"/>
    </source>
</evidence>
<dbReference type="Gene3D" id="3.30.40.10">
    <property type="entry name" value="Zinc/RING finger domain, C3HC4 (zinc finger)"/>
    <property type="match status" value="1"/>
</dbReference>
<dbReference type="PROSITE" id="PS50089">
    <property type="entry name" value="ZF_RING_2"/>
    <property type="match status" value="1"/>
</dbReference>
<evidence type="ECO:0000259" key="9">
    <source>
        <dbReference type="PROSITE" id="PS50089"/>
    </source>
</evidence>
<name>A0A1J4KI20_9EUKA</name>
<dbReference type="InterPro" id="IPR057308">
    <property type="entry name" value="CHCR_PEP5_VPS11"/>
</dbReference>
<dbReference type="Pfam" id="PF23356">
    <property type="entry name" value="TPR_PEP5_VPS11"/>
    <property type="match status" value="1"/>
</dbReference>
<proteinExistence type="inferred from homology"/>
<dbReference type="EMBL" id="MLAK01000600">
    <property type="protein sequence ID" value="OHT10859.1"/>
    <property type="molecule type" value="Genomic_DNA"/>
</dbReference>
<dbReference type="GO" id="GO:0005768">
    <property type="term" value="C:endosome"/>
    <property type="evidence" value="ECO:0007669"/>
    <property type="project" value="TreeGrafter"/>
</dbReference>
<dbReference type="PANTHER" id="PTHR23323">
    <property type="entry name" value="VACUOLAR PROTEIN SORTING-ASSOCIATED PROTEIN"/>
    <property type="match status" value="1"/>
</dbReference>
<keyword evidence="8" id="KW-0175">Coiled coil</keyword>
<keyword evidence="11" id="KW-1185">Reference proteome</keyword>
<dbReference type="Proteomes" id="UP000179807">
    <property type="component" value="Unassembled WGS sequence"/>
</dbReference>
<comment type="subcellular location">
    <subcellularLocation>
        <location evidence="1">Endomembrane system</location>
        <topology evidence="1">Peripheral membrane protein</topology>
    </subcellularLocation>
</comment>
<dbReference type="OrthoDB" id="26184at2759"/>
<dbReference type="GO" id="GO:0030897">
    <property type="term" value="C:HOPS complex"/>
    <property type="evidence" value="ECO:0007669"/>
    <property type="project" value="TreeGrafter"/>
</dbReference>
<dbReference type="GO" id="GO:0048284">
    <property type="term" value="P:organelle fusion"/>
    <property type="evidence" value="ECO:0007669"/>
    <property type="project" value="TreeGrafter"/>
</dbReference>
<comment type="similarity">
    <text evidence="2">Belongs to the VPS11 family.</text>
</comment>
<protein>
    <recommendedName>
        <fullName evidence="9">RING-type domain-containing protein</fullName>
    </recommendedName>
</protein>
<feature type="coiled-coil region" evidence="8">
    <location>
        <begin position="499"/>
        <end position="526"/>
    </location>
</feature>
<dbReference type="InterPro" id="IPR013083">
    <property type="entry name" value="Znf_RING/FYVE/PHD"/>
</dbReference>
<evidence type="ECO:0000256" key="4">
    <source>
        <dbReference type="ARBA" id="ARBA00022771"/>
    </source>
</evidence>
<comment type="caution">
    <text evidence="10">The sequence shown here is derived from an EMBL/GenBank/DDBJ whole genome shotgun (WGS) entry which is preliminary data.</text>
</comment>
<reference evidence="10" key="1">
    <citation type="submission" date="2016-10" db="EMBL/GenBank/DDBJ databases">
        <authorList>
            <person name="Benchimol M."/>
            <person name="Almeida L.G."/>
            <person name="Vasconcelos A.T."/>
            <person name="Perreira-Neves A."/>
            <person name="Rosa I.A."/>
            <person name="Tasca T."/>
            <person name="Bogo M.R."/>
            <person name="de Souza W."/>
        </authorList>
    </citation>
    <scope>NUCLEOTIDE SEQUENCE [LARGE SCALE GENOMIC DNA]</scope>
    <source>
        <strain evidence="10">K</strain>
    </source>
</reference>
<dbReference type="GO" id="GO:0006904">
    <property type="term" value="P:vesicle docking involved in exocytosis"/>
    <property type="evidence" value="ECO:0007669"/>
    <property type="project" value="TreeGrafter"/>
</dbReference>